<feature type="region of interest" description="Disordered" evidence="3">
    <location>
        <begin position="327"/>
        <end position="346"/>
    </location>
</feature>
<dbReference type="InterPro" id="IPR002347">
    <property type="entry name" value="SDR_fam"/>
</dbReference>
<organism evidence="4 5">
    <name type="scientific">Sarocladium strictum</name>
    <name type="common">Black bundle disease fungus</name>
    <name type="synonym">Acremonium strictum</name>
    <dbReference type="NCBI Taxonomy" id="5046"/>
    <lineage>
        <taxon>Eukaryota</taxon>
        <taxon>Fungi</taxon>
        <taxon>Dikarya</taxon>
        <taxon>Ascomycota</taxon>
        <taxon>Pezizomycotina</taxon>
        <taxon>Sordariomycetes</taxon>
        <taxon>Hypocreomycetidae</taxon>
        <taxon>Hypocreales</taxon>
        <taxon>Sarocladiaceae</taxon>
        <taxon>Sarocladium</taxon>
    </lineage>
</organism>
<evidence type="ECO:0000313" key="4">
    <source>
        <dbReference type="EMBL" id="KAK0383831.1"/>
    </source>
</evidence>
<protein>
    <recommendedName>
        <fullName evidence="6">Retinol dehydrogenase 12</fullName>
    </recommendedName>
</protein>
<dbReference type="PANTHER" id="PTHR24320:SF33">
    <property type="entry name" value="OXIDOREDUCTASE BLI-4, MITOCHONDRIAL-RELATED"/>
    <property type="match status" value="1"/>
</dbReference>
<dbReference type="GO" id="GO:0016491">
    <property type="term" value="F:oxidoreductase activity"/>
    <property type="evidence" value="ECO:0007669"/>
    <property type="project" value="UniProtKB-KW"/>
</dbReference>
<evidence type="ECO:0000256" key="1">
    <source>
        <dbReference type="ARBA" id="ARBA00006484"/>
    </source>
</evidence>
<dbReference type="AlphaFoldDB" id="A0AA39GB62"/>
<dbReference type="CDD" id="cd05327">
    <property type="entry name" value="retinol-DH_like_SDR_c_like"/>
    <property type="match status" value="1"/>
</dbReference>
<dbReference type="SUPFAM" id="SSF51735">
    <property type="entry name" value="NAD(P)-binding Rossmann-fold domains"/>
    <property type="match status" value="1"/>
</dbReference>
<proteinExistence type="inferred from homology"/>
<accession>A0AA39GB62</accession>
<evidence type="ECO:0008006" key="6">
    <source>
        <dbReference type="Google" id="ProtNLM"/>
    </source>
</evidence>
<dbReference type="InterPro" id="IPR036291">
    <property type="entry name" value="NAD(P)-bd_dom_sf"/>
</dbReference>
<sequence length="346" mass="37819">MDTIKNTIAENFGGNTAHKLGTHQFSLDDTPDLTNKVAVVTGGSEGIGYGVTYTLLKHNIAKLFILSVSKDVVDGAKASIAKELGQELADRTIWLQCDLSNWKQTKEVAEQIKKQTDRLDILVNNAGRGIMSYELTKDGVDRHMALNHMGHVILTSHLLPLMKETAESGNTVRIVNQSSNAHQSAPKDTKFESLEELNQDLGPNALYGRSKLAGILYARYFARKVTNNGHPNVLMNATHPGFVSTKMSKEDIHEPYPLGGYAMSVGMEPFKKNQFEGAVSAVYAATTIDDSGKYICPPAVPESGSELAQDDELADRLMELTRNVVTEKTKGDSTQQGCPMDDLVLH</sequence>
<comment type="caution">
    <text evidence="4">The sequence shown here is derived from an EMBL/GenBank/DDBJ whole genome shotgun (WGS) entry which is preliminary data.</text>
</comment>
<comment type="similarity">
    <text evidence="1">Belongs to the short-chain dehydrogenases/reductases (SDR) family.</text>
</comment>
<gene>
    <name evidence="4" type="ORF">NLU13_9742</name>
</gene>
<dbReference type="EMBL" id="JAPDFR010000009">
    <property type="protein sequence ID" value="KAK0383831.1"/>
    <property type="molecule type" value="Genomic_DNA"/>
</dbReference>
<dbReference type="PRINTS" id="PR00081">
    <property type="entry name" value="GDHRDH"/>
</dbReference>
<name>A0AA39GB62_SARSR</name>
<evidence type="ECO:0000256" key="3">
    <source>
        <dbReference type="SAM" id="MobiDB-lite"/>
    </source>
</evidence>
<keyword evidence="2" id="KW-0560">Oxidoreductase</keyword>
<evidence type="ECO:0000313" key="5">
    <source>
        <dbReference type="Proteomes" id="UP001175261"/>
    </source>
</evidence>
<dbReference type="Pfam" id="PF00106">
    <property type="entry name" value="adh_short"/>
    <property type="match status" value="1"/>
</dbReference>
<dbReference type="PANTHER" id="PTHR24320">
    <property type="entry name" value="RETINOL DEHYDROGENASE"/>
    <property type="match status" value="1"/>
</dbReference>
<dbReference type="Proteomes" id="UP001175261">
    <property type="component" value="Unassembled WGS sequence"/>
</dbReference>
<dbReference type="Gene3D" id="3.40.50.720">
    <property type="entry name" value="NAD(P)-binding Rossmann-like Domain"/>
    <property type="match status" value="1"/>
</dbReference>
<evidence type="ECO:0000256" key="2">
    <source>
        <dbReference type="ARBA" id="ARBA00023002"/>
    </source>
</evidence>
<reference evidence="4" key="1">
    <citation type="submission" date="2022-10" db="EMBL/GenBank/DDBJ databases">
        <title>Determination and structural analysis of whole genome sequence of Sarocladium strictum F4-1.</title>
        <authorList>
            <person name="Hu L."/>
            <person name="Jiang Y."/>
        </authorList>
    </citation>
    <scope>NUCLEOTIDE SEQUENCE</scope>
    <source>
        <strain evidence="4">F4-1</strain>
    </source>
</reference>
<keyword evidence="5" id="KW-1185">Reference proteome</keyword>